<evidence type="ECO:0000313" key="10">
    <source>
        <dbReference type="EMBL" id="CCQ47631.1"/>
    </source>
</evidence>
<feature type="signal peptide" evidence="8">
    <location>
        <begin position="1"/>
        <end position="27"/>
    </location>
</feature>
<protein>
    <recommendedName>
        <fullName evidence="9">Subtilisin inhibitor domain-containing protein</fullName>
    </recommendedName>
</protein>
<dbReference type="GO" id="GO:0005576">
    <property type="term" value="C:extracellular region"/>
    <property type="evidence" value="ECO:0007669"/>
    <property type="project" value="UniProtKB-SubCell"/>
</dbReference>
<evidence type="ECO:0000256" key="6">
    <source>
        <dbReference type="ARBA" id="ARBA00023157"/>
    </source>
</evidence>
<dbReference type="Proteomes" id="UP000035722">
    <property type="component" value="Unassembled WGS sequence"/>
</dbReference>
<feature type="domain" description="Subtilisin inhibitor" evidence="9">
    <location>
        <begin position="93"/>
        <end position="166"/>
    </location>
</feature>
<keyword evidence="5" id="KW-0722">Serine protease inhibitor</keyword>
<dbReference type="STRING" id="861266.ARTSIC4J27_3624"/>
<dbReference type="InterPro" id="IPR023549">
    <property type="entry name" value="Subtilisin_inhibitor"/>
</dbReference>
<evidence type="ECO:0000256" key="8">
    <source>
        <dbReference type="SAM" id="SignalP"/>
    </source>
</evidence>
<accession>A0A024H7B0</accession>
<dbReference type="Pfam" id="PF00720">
    <property type="entry name" value="SSI"/>
    <property type="match status" value="1"/>
</dbReference>
<keyword evidence="8" id="KW-0732">Signal</keyword>
<keyword evidence="6" id="KW-1015">Disulfide bond</keyword>
<dbReference type="GO" id="GO:0004867">
    <property type="term" value="F:serine-type endopeptidase inhibitor activity"/>
    <property type="evidence" value="ECO:0007669"/>
    <property type="project" value="UniProtKB-KW"/>
</dbReference>
<comment type="similarity">
    <text evidence="2">Belongs to the protease inhibitor I16 (SSI) family.</text>
</comment>
<evidence type="ECO:0000259" key="9">
    <source>
        <dbReference type="Pfam" id="PF00720"/>
    </source>
</evidence>
<proteinExistence type="inferred from homology"/>
<feature type="compositionally biased region" description="Low complexity" evidence="7">
    <location>
        <begin position="33"/>
        <end position="64"/>
    </location>
</feature>
<dbReference type="SUPFAM" id="SSF55399">
    <property type="entry name" value="Subtilisin inhibitor"/>
    <property type="match status" value="1"/>
</dbReference>
<evidence type="ECO:0000256" key="3">
    <source>
        <dbReference type="ARBA" id="ARBA00022525"/>
    </source>
</evidence>
<comment type="subcellular location">
    <subcellularLocation>
        <location evidence="1">Secreted</location>
    </subcellularLocation>
</comment>
<feature type="region of interest" description="Disordered" evidence="7">
    <location>
        <begin position="24"/>
        <end position="83"/>
    </location>
</feature>
<reference evidence="11" key="1">
    <citation type="journal article" date="2014" name="Genome Announc.">
        <title>Genome Sequence of Arthrobacter siccitolerans 4J27, a Xeroprotectant-Producing Desiccation-Tolerant Microorganism.</title>
        <authorList>
            <person name="Manzanera M."/>
            <person name="Santa-Cruz-Calvo L."/>
            <person name="Vilchez J.I."/>
            <person name="Garcia-Fontana C."/>
            <person name="Silva-Castro G.A."/>
            <person name="Calvo C."/>
            <person name="Gonzalez-Lopez J."/>
        </authorList>
    </citation>
    <scope>NUCLEOTIDE SEQUENCE [LARGE SCALE GENOMIC DNA]</scope>
    <source>
        <strain evidence="11">4J27</strain>
    </source>
</reference>
<evidence type="ECO:0000256" key="7">
    <source>
        <dbReference type="SAM" id="MobiDB-lite"/>
    </source>
</evidence>
<feature type="chain" id="PRO_5039338884" description="Subtilisin inhibitor domain-containing protein" evidence="8">
    <location>
        <begin position="28"/>
        <end position="193"/>
    </location>
</feature>
<evidence type="ECO:0000256" key="2">
    <source>
        <dbReference type="ARBA" id="ARBA00010472"/>
    </source>
</evidence>
<keyword evidence="4" id="KW-0646">Protease inhibitor</keyword>
<evidence type="ECO:0000256" key="5">
    <source>
        <dbReference type="ARBA" id="ARBA00022900"/>
    </source>
</evidence>
<keyword evidence="11" id="KW-1185">Reference proteome</keyword>
<evidence type="ECO:0000256" key="4">
    <source>
        <dbReference type="ARBA" id="ARBA00022690"/>
    </source>
</evidence>
<evidence type="ECO:0000256" key="1">
    <source>
        <dbReference type="ARBA" id="ARBA00004613"/>
    </source>
</evidence>
<keyword evidence="3" id="KW-0964">Secreted</keyword>
<dbReference type="InterPro" id="IPR036819">
    <property type="entry name" value="Subtilisin_inhibitor-like_sf"/>
</dbReference>
<gene>
    <name evidence="10" type="ORF">ARTSIC4J27_3624</name>
</gene>
<sequence length="193" mass="18535">MPSGTGQAAALILAALLLLPACSPGQGGGTPSGGTPASPTVSASSSASPTPTGSTAPDAESTVPAPAPEPPVGPSSGPGQGNAELAITLKPSAGEPEVHYTLVCVNGVPDAESKHPTADAACAALKNNAGLLASPALRTDQACTEQYGGPQEATVTGVVDGVPVDDAFKRTNGCEISSWNAAKDVIGATGGAA</sequence>
<dbReference type="AlphaFoldDB" id="A0A024H7B0"/>
<organism evidence="10 11">
    <name type="scientific">Pseudarthrobacter siccitolerans</name>
    <dbReference type="NCBI Taxonomy" id="861266"/>
    <lineage>
        <taxon>Bacteria</taxon>
        <taxon>Bacillati</taxon>
        <taxon>Actinomycetota</taxon>
        <taxon>Actinomycetes</taxon>
        <taxon>Micrococcales</taxon>
        <taxon>Micrococcaceae</taxon>
        <taxon>Pseudarthrobacter</taxon>
    </lineage>
</organism>
<dbReference type="Gene3D" id="3.30.350.10">
    <property type="entry name" value="Subtilisin inhibitor-like"/>
    <property type="match status" value="1"/>
</dbReference>
<evidence type="ECO:0000313" key="11">
    <source>
        <dbReference type="Proteomes" id="UP000035722"/>
    </source>
</evidence>
<name>A0A024H7B0_9MICC</name>
<comment type="caution">
    <text evidence="10">The sequence shown here is derived from an EMBL/GenBank/DDBJ whole genome shotgun (WGS) entry which is preliminary data.</text>
</comment>
<dbReference type="EMBL" id="CAQI01000053">
    <property type="protein sequence ID" value="CCQ47631.1"/>
    <property type="molecule type" value="Genomic_DNA"/>
</dbReference>